<organism evidence="2">
    <name type="scientific">uncultured Alphaproteobacteria bacterium</name>
    <dbReference type="NCBI Taxonomy" id="91750"/>
    <lineage>
        <taxon>Bacteria</taxon>
        <taxon>Pseudomonadati</taxon>
        <taxon>Pseudomonadota</taxon>
        <taxon>Alphaproteobacteria</taxon>
        <taxon>environmental samples</taxon>
    </lineage>
</organism>
<evidence type="ECO:0008006" key="3">
    <source>
        <dbReference type="Google" id="ProtNLM"/>
    </source>
</evidence>
<sequence length="139" mass="15204">MMPKVTYMFSRSFRSGAAQAAVPLLAREGVELTVADETEPRDWDAFAREVERSDVLFLDMTRGFAGFDALLDAATVVPLVVPGGRATRAEWPEIDRPALTRVRRSLLGADAEEVAEGVLWLLKRAGRGRAVQRCAATGE</sequence>
<proteinExistence type="predicted"/>
<dbReference type="EMBL" id="FLUO01000001">
    <property type="protein sequence ID" value="SBW03340.1"/>
    <property type="molecule type" value="Genomic_DNA"/>
</dbReference>
<accession>A0A212JV61</accession>
<evidence type="ECO:0000313" key="2">
    <source>
        <dbReference type="EMBL" id="SBW03340.1"/>
    </source>
</evidence>
<feature type="chain" id="PRO_5012532865" description="TIR domain-containing protein" evidence="1">
    <location>
        <begin position="21"/>
        <end position="139"/>
    </location>
</feature>
<gene>
    <name evidence="2" type="ORF">KL86APRO_11712</name>
</gene>
<evidence type="ECO:0000256" key="1">
    <source>
        <dbReference type="SAM" id="SignalP"/>
    </source>
</evidence>
<dbReference type="AlphaFoldDB" id="A0A212JV61"/>
<feature type="signal peptide" evidence="1">
    <location>
        <begin position="1"/>
        <end position="20"/>
    </location>
</feature>
<reference evidence="2" key="1">
    <citation type="submission" date="2016-04" db="EMBL/GenBank/DDBJ databases">
        <authorList>
            <person name="Evans L.H."/>
            <person name="Alamgir A."/>
            <person name="Owens N."/>
            <person name="Weber N.D."/>
            <person name="Virtaneva K."/>
            <person name="Barbian K."/>
            <person name="Babar A."/>
            <person name="Rosenke K."/>
        </authorList>
    </citation>
    <scope>NUCLEOTIDE SEQUENCE</scope>
    <source>
        <strain evidence="2">86</strain>
    </source>
</reference>
<keyword evidence="1" id="KW-0732">Signal</keyword>
<protein>
    <recommendedName>
        <fullName evidence="3">TIR domain-containing protein</fullName>
    </recommendedName>
</protein>
<name>A0A212JV61_9PROT</name>